<feature type="transmembrane region" description="Helical" evidence="6">
    <location>
        <begin position="153"/>
        <end position="173"/>
    </location>
</feature>
<dbReference type="Pfam" id="PF03706">
    <property type="entry name" value="LPG_synthase_TM"/>
    <property type="match status" value="1"/>
</dbReference>
<evidence type="ECO:0000256" key="4">
    <source>
        <dbReference type="ARBA" id="ARBA00022989"/>
    </source>
</evidence>
<evidence type="ECO:0000256" key="2">
    <source>
        <dbReference type="ARBA" id="ARBA00022475"/>
    </source>
</evidence>
<evidence type="ECO:0000256" key="6">
    <source>
        <dbReference type="SAM" id="Phobius"/>
    </source>
</evidence>
<name>A0ABM9NLS9_9GAMM</name>
<feature type="transmembrane region" description="Helical" evidence="6">
    <location>
        <begin position="6"/>
        <end position="25"/>
    </location>
</feature>
<dbReference type="Proteomes" id="UP001497493">
    <property type="component" value="Chromosome"/>
</dbReference>
<keyword evidence="2" id="KW-1003">Cell membrane</keyword>
<evidence type="ECO:0000256" key="5">
    <source>
        <dbReference type="ARBA" id="ARBA00023136"/>
    </source>
</evidence>
<keyword evidence="8" id="KW-1185">Reference proteome</keyword>
<evidence type="ECO:0000313" key="8">
    <source>
        <dbReference type="Proteomes" id="UP001497493"/>
    </source>
</evidence>
<feature type="transmembrane region" description="Helical" evidence="6">
    <location>
        <begin position="84"/>
        <end position="106"/>
    </location>
</feature>
<organism evidence="7 8">
    <name type="scientific">Candidatus Methylocalor cossyra</name>
    <dbReference type="NCBI Taxonomy" id="3108543"/>
    <lineage>
        <taxon>Bacteria</taxon>
        <taxon>Pseudomonadati</taxon>
        <taxon>Pseudomonadota</taxon>
        <taxon>Gammaproteobacteria</taxon>
        <taxon>Methylococcales</taxon>
        <taxon>Methylococcaceae</taxon>
        <taxon>Candidatus Methylocalor</taxon>
    </lineage>
</organism>
<dbReference type="NCBIfam" id="TIGR03476">
    <property type="entry name" value="HpnL"/>
    <property type="match status" value="1"/>
</dbReference>
<feature type="transmembrane region" description="Helical" evidence="6">
    <location>
        <begin position="118"/>
        <end position="141"/>
    </location>
</feature>
<evidence type="ECO:0000256" key="1">
    <source>
        <dbReference type="ARBA" id="ARBA00004651"/>
    </source>
</evidence>
<comment type="subcellular location">
    <subcellularLocation>
        <location evidence="1">Cell membrane</location>
        <topology evidence="1">Multi-pass membrane protein</topology>
    </subcellularLocation>
</comment>
<dbReference type="RefSeq" id="WP_348758110.1">
    <property type="nucleotide sequence ID" value="NZ_OZ026884.1"/>
</dbReference>
<evidence type="ECO:0000256" key="3">
    <source>
        <dbReference type="ARBA" id="ARBA00022692"/>
    </source>
</evidence>
<keyword evidence="4 6" id="KW-1133">Transmembrane helix</keyword>
<evidence type="ECO:0000313" key="7">
    <source>
        <dbReference type="EMBL" id="CAL1241606.1"/>
    </source>
</evidence>
<gene>
    <name evidence="7" type="ORF">MECH1_V1_2830</name>
</gene>
<feature type="transmembrane region" description="Helical" evidence="6">
    <location>
        <begin position="219"/>
        <end position="241"/>
    </location>
</feature>
<dbReference type="EMBL" id="OZ026884">
    <property type="protein sequence ID" value="CAL1241606.1"/>
    <property type="molecule type" value="Genomic_DNA"/>
</dbReference>
<protein>
    <submittedName>
        <fullName evidence="7">Predicted integral membrane protein</fullName>
    </submittedName>
</protein>
<feature type="transmembrane region" description="Helical" evidence="6">
    <location>
        <begin position="37"/>
        <end position="60"/>
    </location>
</feature>
<dbReference type="InterPro" id="IPR022791">
    <property type="entry name" value="L-PG_synthase/AglD"/>
</dbReference>
<accession>A0ABM9NLS9</accession>
<keyword evidence="3 6" id="KW-0812">Transmembrane</keyword>
<sequence length="338" mass="37078">MKRGTYLAGLLGLAILTALIVHEGYRDIVRLLEQAGWDLLWIVPFHAVPLILDAEGWWVLLRPRDPEGYATRPFLVWIATIREAISRLLPVLSIGGEIVGIRLALLRPLNGAAVAASVILEVLLTLINQYLFTALGLVLLVTTVSDTALAGTLFWGLLVSVPVPIALALLLRYGSPFTQIARFTERLLGDQHRLVATLGVAAVHLDAEIRALYQHHGRLWAGLAWQLAAMVVGAFETWLILHLVDWPVTVANAIMLESLWLTIRHLAFFVPGALGVQETGLVLIGGLIGLPSEAAIALSLAKRFRELVIGLPALASWQWVEFHQLRRKLGDPPVGPRE</sequence>
<keyword evidence="5 6" id="KW-0472">Membrane</keyword>
<proteinExistence type="predicted"/>
<reference evidence="7 8" key="1">
    <citation type="submission" date="2024-04" db="EMBL/GenBank/DDBJ databases">
        <authorList>
            <person name="Cremers G."/>
        </authorList>
    </citation>
    <scope>NUCLEOTIDE SEQUENCE [LARGE SCALE GENOMIC DNA]</scope>
    <source>
        <strain evidence="7">MeCH1-AG</strain>
    </source>
</reference>
<feature type="transmembrane region" description="Helical" evidence="6">
    <location>
        <begin position="280"/>
        <end position="301"/>
    </location>
</feature>